<accession>W1NPS7</accession>
<evidence type="ECO:0000313" key="2">
    <source>
        <dbReference type="Proteomes" id="UP000017836"/>
    </source>
</evidence>
<name>W1NPS7_AMBTC</name>
<evidence type="ECO:0000313" key="1">
    <source>
        <dbReference type="EMBL" id="ERM98841.1"/>
    </source>
</evidence>
<dbReference type="AlphaFoldDB" id="W1NPS7"/>
<reference evidence="2" key="1">
    <citation type="journal article" date="2013" name="Science">
        <title>The Amborella genome and the evolution of flowering plants.</title>
        <authorList>
            <consortium name="Amborella Genome Project"/>
        </authorList>
    </citation>
    <scope>NUCLEOTIDE SEQUENCE [LARGE SCALE GENOMIC DNA]</scope>
</reference>
<dbReference type="Proteomes" id="UP000017836">
    <property type="component" value="Unassembled WGS sequence"/>
</dbReference>
<sequence length="76" mass="8354">MKEKRGLSDLMEAYPGLCYAYSEIPQGAHSNYFADCMIAVLTSSVRQGIQSNHRFPYGYLVMTSPVSPGAAYPTLT</sequence>
<keyword evidence="2" id="KW-1185">Reference proteome</keyword>
<gene>
    <name evidence="1" type="ORF">AMTR_s00229p00014520</name>
</gene>
<dbReference type="EMBL" id="KI395253">
    <property type="protein sequence ID" value="ERM98841.1"/>
    <property type="molecule type" value="Genomic_DNA"/>
</dbReference>
<proteinExistence type="predicted"/>
<organism evidence="1 2">
    <name type="scientific">Amborella trichopoda</name>
    <dbReference type="NCBI Taxonomy" id="13333"/>
    <lineage>
        <taxon>Eukaryota</taxon>
        <taxon>Viridiplantae</taxon>
        <taxon>Streptophyta</taxon>
        <taxon>Embryophyta</taxon>
        <taxon>Tracheophyta</taxon>
        <taxon>Spermatophyta</taxon>
        <taxon>Magnoliopsida</taxon>
        <taxon>Amborellales</taxon>
        <taxon>Amborellaceae</taxon>
        <taxon>Amborella</taxon>
    </lineage>
</organism>
<dbReference type="HOGENOM" id="CLU_158873_0_0_1"/>
<protein>
    <submittedName>
        <fullName evidence="1">Uncharacterized protein</fullName>
    </submittedName>
</protein>
<dbReference type="Gramene" id="ERM98841">
    <property type="protein sequence ID" value="ERM98841"/>
    <property type="gene ID" value="AMTR_s00229p00014520"/>
</dbReference>